<keyword evidence="1" id="KW-0805">Transcription regulation</keyword>
<evidence type="ECO:0000313" key="7">
    <source>
        <dbReference type="EMBL" id="MFD2740617.1"/>
    </source>
</evidence>
<gene>
    <name evidence="7" type="ORF">ACFSUD_13600</name>
</gene>
<feature type="DNA-binding region" description="H-T-H motif" evidence="4">
    <location>
        <begin position="39"/>
        <end position="58"/>
    </location>
</feature>
<evidence type="ECO:0000256" key="1">
    <source>
        <dbReference type="ARBA" id="ARBA00023015"/>
    </source>
</evidence>
<keyword evidence="3" id="KW-0804">Transcription</keyword>
<reference evidence="8" key="1">
    <citation type="journal article" date="2019" name="Int. J. Syst. Evol. Microbiol.">
        <title>The Global Catalogue of Microorganisms (GCM) 10K type strain sequencing project: providing services to taxonomists for standard genome sequencing and annotation.</title>
        <authorList>
            <consortium name="The Broad Institute Genomics Platform"/>
            <consortium name="The Broad Institute Genome Sequencing Center for Infectious Disease"/>
            <person name="Wu L."/>
            <person name="Ma J."/>
        </authorList>
    </citation>
    <scope>NUCLEOTIDE SEQUENCE [LARGE SCALE GENOMIC DNA]</scope>
    <source>
        <strain evidence="8">TISTR 2562</strain>
    </source>
</reference>
<feature type="region of interest" description="Disordered" evidence="5">
    <location>
        <begin position="1"/>
        <end position="20"/>
    </location>
</feature>
<dbReference type="PANTHER" id="PTHR30055:SF234">
    <property type="entry name" value="HTH-TYPE TRANSCRIPTIONAL REGULATOR BETI"/>
    <property type="match status" value="1"/>
</dbReference>
<dbReference type="Gene3D" id="1.10.357.10">
    <property type="entry name" value="Tetracycline Repressor, domain 2"/>
    <property type="match status" value="1"/>
</dbReference>
<evidence type="ECO:0000259" key="6">
    <source>
        <dbReference type="PROSITE" id="PS50977"/>
    </source>
</evidence>
<keyword evidence="8" id="KW-1185">Reference proteome</keyword>
<dbReference type="InterPro" id="IPR050109">
    <property type="entry name" value="HTH-type_TetR-like_transc_reg"/>
</dbReference>
<evidence type="ECO:0000313" key="8">
    <source>
        <dbReference type="Proteomes" id="UP001597474"/>
    </source>
</evidence>
<evidence type="ECO:0000256" key="2">
    <source>
        <dbReference type="ARBA" id="ARBA00023125"/>
    </source>
</evidence>
<evidence type="ECO:0000256" key="5">
    <source>
        <dbReference type="SAM" id="MobiDB-lite"/>
    </source>
</evidence>
<dbReference type="EMBL" id="JBHUMP010000012">
    <property type="protein sequence ID" value="MFD2740617.1"/>
    <property type="molecule type" value="Genomic_DNA"/>
</dbReference>
<dbReference type="PRINTS" id="PR00455">
    <property type="entry name" value="HTHTETR"/>
</dbReference>
<protein>
    <submittedName>
        <fullName evidence="7">TetR/AcrR family transcriptional regulator</fullName>
    </submittedName>
</protein>
<evidence type="ECO:0000256" key="4">
    <source>
        <dbReference type="PROSITE-ProRule" id="PRU00335"/>
    </source>
</evidence>
<dbReference type="SUPFAM" id="SSF46689">
    <property type="entry name" value="Homeodomain-like"/>
    <property type="match status" value="1"/>
</dbReference>
<dbReference type="RefSeq" id="WP_386375155.1">
    <property type="nucleotide sequence ID" value="NZ_JBHUMP010000012.1"/>
</dbReference>
<dbReference type="PANTHER" id="PTHR30055">
    <property type="entry name" value="HTH-TYPE TRANSCRIPTIONAL REGULATOR RUTR"/>
    <property type="match status" value="1"/>
</dbReference>
<proteinExistence type="predicted"/>
<accession>A0ABW5U5B5</accession>
<dbReference type="Proteomes" id="UP001597474">
    <property type="component" value="Unassembled WGS sequence"/>
</dbReference>
<dbReference type="PROSITE" id="PS50977">
    <property type="entry name" value="HTH_TETR_2"/>
    <property type="match status" value="1"/>
</dbReference>
<dbReference type="Pfam" id="PF00440">
    <property type="entry name" value="TetR_N"/>
    <property type="match status" value="1"/>
</dbReference>
<dbReference type="InterPro" id="IPR009057">
    <property type="entry name" value="Homeodomain-like_sf"/>
</dbReference>
<name>A0ABW5U5B5_9RHOB</name>
<keyword evidence="2 4" id="KW-0238">DNA-binding</keyword>
<dbReference type="InterPro" id="IPR001647">
    <property type="entry name" value="HTH_TetR"/>
</dbReference>
<sequence>MQEQPGDQRKQQKRGEKTTRRVLDAARRLIAKGGFDAAQLSQVSRESGVSTGSLYHHFGSKEGIFTRLIEEFADQAVADLQALDLAELDFDARLRRLLDLTCAQFRNNPELYRSMSERVKAMPDIWVPLRELRKEFETRMRAELSDSLRARGVAEPDAAIHRMMQVVLGLLTHSVVFSSGPVSVEEPTLENQIFTIGYAIILLPTCAKELP</sequence>
<evidence type="ECO:0000256" key="3">
    <source>
        <dbReference type="ARBA" id="ARBA00023163"/>
    </source>
</evidence>
<feature type="domain" description="HTH tetR-type" evidence="6">
    <location>
        <begin position="16"/>
        <end position="76"/>
    </location>
</feature>
<comment type="caution">
    <text evidence="7">The sequence shown here is derived from an EMBL/GenBank/DDBJ whole genome shotgun (WGS) entry which is preliminary data.</text>
</comment>
<organism evidence="7 8">
    <name type="scientific">Sulfitobacter aestuarii</name>
    <dbReference type="NCBI Taxonomy" id="2161676"/>
    <lineage>
        <taxon>Bacteria</taxon>
        <taxon>Pseudomonadati</taxon>
        <taxon>Pseudomonadota</taxon>
        <taxon>Alphaproteobacteria</taxon>
        <taxon>Rhodobacterales</taxon>
        <taxon>Roseobacteraceae</taxon>
        <taxon>Sulfitobacter</taxon>
    </lineage>
</organism>